<dbReference type="GO" id="GO:0005524">
    <property type="term" value="F:ATP binding"/>
    <property type="evidence" value="ECO:0007669"/>
    <property type="project" value="UniProtKB-UniRule"/>
</dbReference>
<dbReference type="PROSITE" id="PS51193">
    <property type="entry name" value="HELICASE_ATP_BIND_2"/>
    <property type="match status" value="1"/>
</dbReference>
<evidence type="ECO:0000256" key="5">
    <source>
        <dbReference type="ARBA" id="ARBA00022741"/>
    </source>
</evidence>
<dbReference type="InterPro" id="IPR006310">
    <property type="entry name" value="DinG"/>
</dbReference>
<keyword evidence="7 10" id="KW-0269">Exonuclease</keyword>
<keyword evidence="3" id="KW-0235">DNA replication</keyword>
<protein>
    <recommendedName>
        <fullName evidence="10 11">3'-5' exonuclease DinG</fullName>
        <ecNumber evidence="10 11">3.1.-.-</ecNumber>
    </recommendedName>
</protein>
<dbReference type="GO" id="GO:0005829">
    <property type="term" value="C:cytosol"/>
    <property type="evidence" value="ECO:0007669"/>
    <property type="project" value="TreeGrafter"/>
</dbReference>
<dbReference type="PANTHER" id="PTHR30231:SF41">
    <property type="entry name" value="DNA POLYMERASE III SUBUNIT EPSILON"/>
    <property type="match status" value="1"/>
</dbReference>
<dbReference type="GeneID" id="42982420"/>
<dbReference type="InterPro" id="IPR006555">
    <property type="entry name" value="ATP-dep_Helicase_C"/>
</dbReference>
<keyword evidence="5 10" id="KW-0547">Nucleotide-binding</keyword>
<dbReference type="EMBL" id="CP014873">
    <property type="protein sequence ID" value="ANK62910.1"/>
    <property type="molecule type" value="Genomic_DNA"/>
</dbReference>
<dbReference type="GO" id="GO:0045004">
    <property type="term" value="P:DNA replication proofreading"/>
    <property type="evidence" value="ECO:0007669"/>
    <property type="project" value="TreeGrafter"/>
</dbReference>
<dbReference type="GO" id="GO:0008408">
    <property type="term" value="F:3'-5' exonuclease activity"/>
    <property type="evidence" value="ECO:0007669"/>
    <property type="project" value="UniProtKB-UniRule"/>
</dbReference>
<evidence type="ECO:0000256" key="3">
    <source>
        <dbReference type="ARBA" id="ARBA00022705"/>
    </source>
</evidence>
<evidence type="ECO:0000256" key="7">
    <source>
        <dbReference type="ARBA" id="ARBA00022839"/>
    </source>
</evidence>
<dbReference type="InterPro" id="IPR006054">
    <property type="entry name" value="DnaQ"/>
</dbReference>
<dbReference type="Proteomes" id="UP000078582">
    <property type="component" value="Chromosome"/>
</dbReference>
<dbReference type="NCBIfam" id="TIGR01407">
    <property type="entry name" value="dinG_rel"/>
    <property type="match status" value="1"/>
</dbReference>
<dbReference type="InterPro" id="IPR036397">
    <property type="entry name" value="RNaseH_sf"/>
</dbReference>
<evidence type="ECO:0000256" key="2">
    <source>
        <dbReference type="ARBA" id="ARBA00022695"/>
    </source>
</evidence>
<dbReference type="SMART" id="SM00491">
    <property type="entry name" value="HELICc2"/>
    <property type="match status" value="1"/>
</dbReference>
<dbReference type="CDD" id="cd06127">
    <property type="entry name" value="DEDDh"/>
    <property type="match status" value="1"/>
</dbReference>
<evidence type="ECO:0000256" key="4">
    <source>
        <dbReference type="ARBA" id="ARBA00022722"/>
    </source>
</evidence>
<keyword evidence="6 10" id="KW-0378">Hydrolase</keyword>
<dbReference type="InterPro" id="IPR011545">
    <property type="entry name" value="DEAD/DEAH_box_helicase_dom"/>
</dbReference>
<dbReference type="Pfam" id="PF00270">
    <property type="entry name" value="DEAD"/>
    <property type="match status" value="1"/>
</dbReference>
<dbReference type="InterPro" id="IPR014001">
    <property type="entry name" value="Helicase_ATP-bd"/>
</dbReference>
<dbReference type="GO" id="GO:0016818">
    <property type="term" value="F:hydrolase activity, acting on acid anhydrides, in phosphorus-containing anhydrides"/>
    <property type="evidence" value="ECO:0007669"/>
    <property type="project" value="InterPro"/>
</dbReference>
<dbReference type="RefSeq" id="WP_068280633.1">
    <property type="nucleotide sequence ID" value="NZ_CP014873.1"/>
</dbReference>
<dbReference type="PANTHER" id="PTHR30231">
    <property type="entry name" value="DNA POLYMERASE III SUBUNIT EPSILON"/>
    <property type="match status" value="1"/>
</dbReference>
<evidence type="ECO:0000256" key="9">
    <source>
        <dbReference type="ARBA" id="ARBA00022932"/>
    </source>
</evidence>
<keyword evidence="2" id="KW-0548">Nucleotidyltransferase</keyword>
<sequence length="934" mass="105872">MNEDTIYAVVDLETTGTSVKSGDRIIQFGCVLVQHHKIINRLATDVNPEQPLPKVITSLTHLTETRLHQAPLFEDVAPTIVNLLRGCVFVAHNINFDYPFLNAELVRVGQEPLELEGVDTVDLAQILLPTSTSFKLTDLARYLNLTHDNPHQADSDALVTAKLFITLSKRLQQLPFVTQQRLAKCSTSLTRETGRFFALSAQQAEQHPQALPDYLFIKAGLALRKTTVPLTHLTNQLGSYPETEQLKKQLFKPLLKWRKTQSNMMDLIYTNYTQKGQGMLLEAATGLGKSLGYLLPFAYLISSQKQLVVSTATTILQDQFADQTVPLLNQLLKTDLQVATVKSARHYLDLNKFSQVIIVDEKVKQIQLLKMKLLVWLTMTQTGDLEELHLTTYQSPLFGTVSHQNGDQFAPGITFYEEDFLRRQQERQKVADVLVTNHAYLSQHATDFKNQPYLVIDEAQNFAGAAMQAGSRQFIFAAVYQTIKNLRKLLNSKHEKKTLPPLFQEDAVALYNITSLDFGLGELEGLLTQLQESLYQNFVLKHVKKTARIGYLEVPLTAGLQSWYQDWQRQLTKIDQLLTDNLFLTSKIIQSFNRQSERWLPRDYALLLRFSNEANHLTTAQQTWQQMLASLELVQPEPNLIWLSLRDYSDSRSLSIHVSLLDVSPVMTALAANFESPVYTGATLSIKRDFSFFKQQLGLSRTELIEKRFASPFRYKRQARLYLTTDSPAIKNSTHVDYVTYLASAIYRLTKDNRRQTLVLFNSLQMINDVYHALLASDLGNDHELFAQGVTGSRERITKRFQLSQGGILLGASSFWTGIDLPNEALEQLIMTRLPFDSPDGLLAKVRYHQLEAQNLNPFINDVLPKATLRLRQGFGRLIRTNTDRGVLVILDNRVLTTTYGKKMLKALPTGLPQIKADLAEVVPAIDAFFKNNP</sequence>
<gene>
    <name evidence="10 11" type="primary">dinG</name>
    <name evidence="13" type="ORF">AYR53_09135</name>
</gene>
<dbReference type="HAMAP" id="MF_02206">
    <property type="entry name" value="DinG_exonucl"/>
    <property type="match status" value="1"/>
</dbReference>
<feature type="binding site" evidence="10">
    <location>
        <begin position="283"/>
        <end position="290"/>
    </location>
    <ligand>
        <name>ATP</name>
        <dbReference type="ChEBI" id="CHEBI:30616"/>
    </ligand>
</feature>
<dbReference type="InterPro" id="IPR014013">
    <property type="entry name" value="Helic_SF1/SF2_ATP-bd_DinG/Rad3"/>
</dbReference>
<keyword evidence="13" id="KW-0347">Helicase</keyword>
<reference evidence="13 14" key="1">
    <citation type="submission" date="2016-03" db="EMBL/GenBank/DDBJ databases">
        <title>Pediococcus and Lactobacillus from brewery environment - whole genome sequencing and assembly.</title>
        <authorList>
            <person name="Behr J."/>
            <person name="Geissler A.J."/>
            <person name="Vogel R.F."/>
        </authorList>
    </citation>
    <scope>NUCLEOTIDE SEQUENCE [LARGE SCALE GENOMIC DNA]</scope>
    <source>
        <strain evidence="13 14">TMW 1.1989</strain>
    </source>
</reference>
<keyword evidence="14" id="KW-1185">Reference proteome</keyword>
<dbReference type="Gene3D" id="3.30.420.10">
    <property type="entry name" value="Ribonuclease H-like superfamily/Ribonuclease H"/>
    <property type="match status" value="1"/>
</dbReference>
<organism evidence="13 14">
    <name type="scientific">Loigolactobacillus backii</name>
    <dbReference type="NCBI Taxonomy" id="375175"/>
    <lineage>
        <taxon>Bacteria</taxon>
        <taxon>Bacillati</taxon>
        <taxon>Bacillota</taxon>
        <taxon>Bacilli</taxon>
        <taxon>Lactobacillales</taxon>
        <taxon>Lactobacillaceae</taxon>
        <taxon>Loigolactobacillus</taxon>
    </lineage>
</organism>
<keyword evidence="1" id="KW-0808">Transferase</keyword>
<dbReference type="InterPro" id="IPR027417">
    <property type="entry name" value="P-loop_NTPase"/>
</dbReference>
<evidence type="ECO:0000313" key="14">
    <source>
        <dbReference type="Proteomes" id="UP000078582"/>
    </source>
</evidence>
<comment type="function">
    <text evidence="10 11">3'-5' exonuclease.</text>
</comment>
<dbReference type="NCBIfam" id="TIGR00573">
    <property type="entry name" value="dnaq"/>
    <property type="match status" value="1"/>
</dbReference>
<keyword evidence="4 10" id="KW-0540">Nuclease</keyword>
<evidence type="ECO:0000256" key="11">
    <source>
        <dbReference type="RuleBase" id="RU364106"/>
    </source>
</evidence>
<dbReference type="GO" id="GO:0004386">
    <property type="term" value="F:helicase activity"/>
    <property type="evidence" value="ECO:0007669"/>
    <property type="project" value="UniProtKB-KW"/>
</dbReference>
<keyword evidence="8 10" id="KW-0067">ATP-binding</keyword>
<evidence type="ECO:0000259" key="12">
    <source>
        <dbReference type="PROSITE" id="PS51193"/>
    </source>
</evidence>
<evidence type="ECO:0000313" key="13">
    <source>
        <dbReference type="EMBL" id="ANK62910.1"/>
    </source>
</evidence>
<name>A0A192H3G4_9LACO</name>
<comment type="similarity">
    <text evidence="10 11">Belongs to the helicase family. DinG subfamily. Type 2 sub-subfamily.</text>
</comment>
<dbReference type="Pfam" id="PF13307">
    <property type="entry name" value="Helicase_C_2"/>
    <property type="match status" value="1"/>
</dbReference>
<evidence type="ECO:0000256" key="1">
    <source>
        <dbReference type="ARBA" id="ARBA00022679"/>
    </source>
</evidence>
<evidence type="ECO:0000256" key="6">
    <source>
        <dbReference type="ARBA" id="ARBA00022801"/>
    </source>
</evidence>
<dbReference type="SUPFAM" id="SSF53098">
    <property type="entry name" value="Ribonuclease H-like"/>
    <property type="match status" value="1"/>
</dbReference>
<dbReference type="FunFam" id="3.30.420.10:FF:000045">
    <property type="entry name" value="3'-5' exonuclease DinG"/>
    <property type="match status" value="1"/>
</dbReference>
<dbReference type="Gene3D" id="3.40.50.300">
    <property type="entry name" value="P-loop containing nucleotide triphosphate hydrolases"/>
    <property type="match status" value="2"/>
</dbReference>
<evidence type="ECO:0000256" key="8">
    <source>
        <dbReference type="ARBA" id="ARBA00022840"/>
    </source>
</evidence>
<accession>A0A192H3G4</accession>
<dbReference type="InterPro" id="IPR013520">
    <property type="entry name" value="Ribonucl_H"/>
</dbReference>
<dbReference type="AlphaFoldDB" id="A0A192H3G4"/>
<dbReference type="OrthoDB" id="9803913at2"/>
<dbReference type="InterPro" id="IPR012337">
    <property type="entry name" value="RNaseH-like_sf"/>
</dbReference>
<feature type="short sequence motif" description="DEAH box" evidence="10">
    <location>
        <begin position="457"/>
        <end position="460"/>
    </location>
</feature>
<dbReference type="SMART" id="SM00487">
    <property type="entry name" value="DEXDc"/>
    <property type="match status" value="1"/>
</dbReference>
<dbReference type="Pfam" id="PF00929">
    <property type="entry name" value="RNase_T"/>
    <property type="match status" value="1"/>
</dbReference>
<feature type="domain" description="Helicase ATP-binding" evidence="12">
    <location>
        <begin position="247"/>
        <end position="506"/>
    </location>
</feature>
<dbReference type="GO" id="GO:0003677">
    <property type="term" value="F:DNA binding"/>
    <property type="evidence" value="ECO:0007669"/>
    <property type="project" value="InterPro"/>
</dbReference>
<dbReference type="STRING" id="375175.AYR53_09135"/>
<evidence type="ECO:0000256" key="10">
    <source>
        <dbReference type="HAMAP-Rule" id="MF_02206"/>
    </source>
</evidence>
<proteinExistence type="inferred from homology"/>
<dbReference type="SUPFAM" id="SSF52540">
    <property type="entry name" value="P-loop containing nucleoside triphosphate hydrolases"/>
    <property type="match status" value="2"/>
</dbReference>
<dbReference type="EC" id="3.1.-.-" evidence="10 11"/>
<dbReference type="SMART" id="SM00479">
    <property type="entry name" value="EXOIII"/>
    <property type="match status" value="1"/>
</dbReference>
<keyword evidence="9" id="KW-0239">DNA-directed DNA polymerase</keyword>
<dbReference type="GO" id="GO:0003887">
    <property type="term" value="F:DNA-directed DNA polymerase activity"/>
    <property type="evidence" value="ECO:0007669"/>
    <property type="project" value="UniProtKB-KW"/>
</dbReference>